<name>A0AAV4AX18_9GAST</name>
<evidence type="ECO:0000313" key="3">
    <source>
        <dbReference type="EMBL" id="GFO15656.1"/>
    </source>
</evidence>
<proteinExistence type="predicted"/>
<keyword evidence="1" id="KW-1133">Transmembrane helix</keyword>
<feature type="chain" id="PRO_5043394120" evidence="2">
    <location>
        <begin position="24"/>
        <end position="215"/>
    </location>
</feature>
<gene>
    <name evidence="3" type="ORF">PoB_004216100</name>
</gene>
<dbReference type="AlphaFoldDB" id="A0AAV4AX18"/>
<dbReference type="EMBL" id="BLXT01004610">
    <property type="protein sequence ID" value="GFO15656.1"/>
    <property type="molecule type" value="Genomic_DNA"/>
</dbReference>
<keyword evidence="1" id="KW-0812">Transmembrane</keyword>
<keyword evidence="1" id="KW-0472">Membrane</keyword>
<comment type="caution">
    <text evidence="3">The sequence shown here is derived from an EMBL/GenBank/DDBJ whole genome shotgun (WGS) entry which is preliminary data.</text>
</comment>
<evidence type="ECO:0000313" key="4">
    <source>
        <dbReference type="Proteomes" id="UP000735302"/>
    </source>
</evidence>
<dbReference type="PANTHER" id="PTHR39297:SF1">
    <property type="entry name" value="CUB DOMAIN-CONTAINING PROTEIN"/>
    <property type="match status" value="1"/>
</dbReference>
<dbReference type="Proteomes" id="UP000735302">
    <property type="component" value="Unassembled WGS sequence"/>
</dbReference>
<feature type="signal peptide" evidence="2">
    <location>
        <begin position="1"/>
        <end position="23"/>
    </location>
</feature>
<evidence type="ECO:0000256" key="1">
    <source>
        <dbReference type="SAM" id="Phobius"/>
    </source>
</evidence>
<organism evidence="3 4">
    <name type="scientific">Plakobranchus ocellatus</name>
    <dbReference type="NCBI Taxonomy" id="259542"/>
    <lineage>
        <taxon>Eukaryota</taxon>
        <taxon>Metazoa</taxon>
        <taxon>Spiralia</taxon>
        <taxon>Lophotrochozoa</taxon>
        <taxon>Mollusca</taxon>
        <taxon>Gastropoda</taxon>
        <taxon>Heterobranchia</taxon>
        <taxon>Euthyneura</taxon>
        <taxon>Panpulmonata</taxon>
        <taxon>Sacoglossa</taxon>
        <taxon>Placobranchoidea</taxon>
        <taxon>Plakobranchidae</taxon>
        <taxon>Plakobranchus</taxon>
    </lineage>
</organism>
<sequence>MYRNTILALTFGLCGLGHFNVLCTCPPDGVVDYVTIPEEQYDRNYSSISSIGKRPLGFDKATWYYNQPGASNPCIKISGASQRRIEIMFETHPRSRLCVKDQVSEEECSDAGTGSLYVCRPAPADDVYLEFYCDQGEEYDVRFWYRLVLGELPAEDNEDLWCDSRQREDYPASLLQLPSNFPMSRTTTADPGAGFALQPCSLLIFAWAVLVMLVL</sequence>
<protein>
    <submittedName>
        <fullName evidence="3">Uncharacterized protein</fullName>
    </submittedName>
</protein>
<reference evidence="3 4" key="1">
    <citation type="journal article" date="2021" name="Elife">
        <title>Chloroplast acquisition without the gene transfer in kleptoplastic sea slugs, Plakobranchus ocellatus.</title>
        <authorList>
            <person name="Maeda T."/>
            <person name="Takahashi S."/>
            <person name="Yoshida T."/>
            <person name="Shimamura S."/>
            <person name="Takaki Y."/>
            <person name="Nagai Y."/>
            <person name="Toyoda A."/>
            <person name="Suzuki Y."/>
            <person name="Arimoto A."/>
            <person name="Ishii H."/>
            <person name="Satoh N."/>
            <person name="Nishiyama T."/>
            <person name="Hasebe M."/>
            <person name="Maruyama T."/>
            <person name="Minagawa J."/>
            <person name="Obokata J."/>
            <person name="Shigenobu S."/>
        </authorList>
    </citation>
    <scope>NUCLEOTIDE SEQUENCE [LARGE SCALE GENOMIC DNA]</scope>
</reference>
<evidence type="ECO:0000256" key="2">
    <source>
        <dbReference type="SAM" id="SignalP"/>
    </source>
</evidence>
<keyword evidence="4" id="KW-1185">Reference proteome</keyword>
<dbReference type="PANTHER" id="PTHR39297">
    <property type="entry name" value="CUB DOMAIN-CONTAINING PROTEIN"/>
    <property type="match status" value="1"/>
</dbReference>
<keyword evidence="2" id="KW-0732">Signal</keyword>
<accession>A0AAV4AX18</accession>
<feature type="transmembrane region" description="Helical" evidence="1">
    <location>
        <begin position="195"/>
        <end position="214"/>
    </location>
</feature>